<keyword evidence="2" id="KW-0805">Transcription regulation</keyword>
<evidence type="ECO:0000256" key="3">
    <source>
        <dbReference type="ARBA" id="ARBA00023125"/>
    </source>
</evidence>
<gene>
    <name evidence="7" type="ORF">Fmac_001919</name>
</gene>
<name>A0ABD1NIG9_9FABA</name>
<dbReference type="AlphaFoldDB" id="A0ABD1NIG9"/>
<dbReference type="Gene3D" id="2.40.330.10">
    <property type="entry name" value="DNA-binding pseudobarrel domain"/>
    <property type="match status" value="1"/>
</dbReference>
<reference evidence="7 8" key="1">
    <citation type="submission" date="2024-08" db="EMBL/GenBank/DDBJ databases">
        <title>Insights into the chromosomal genome structure of Flemingia macrophylla.</title>
        <authorList>
            <person name="Ding Y."/>
            <person name="Zhao Y."/>
            <person name="Bi W."/>
            <person name="Wu M."/>
            <person name="Zhao G."/>
            <person name="Gong Y."/>
            <person name="Li W."/>
            <person name="Zhang P."/>
        </authorList>
    </citation>
    <scope>NUCLEOTIDE SEQUENCE [LARGE SCALE GENOMIC DNA]</scope>
    <source>
        <strain evidence="7">DYQJB</strain>
        <tissue evidence="7">Leaf</tissue>
    </source>
</reference>
<dbReference type="GO" id="GO:0005634">
    <property type="term" value="C:nucleus"/>
    <property type="evidence" value="ECO:0007669"/>
    <property type="project" value="UniProtKB-SubCell"/>
</dbReference>
<comment type="subcellular location">
    <subcellularLocation>
        <location evidence="1">Nucleus</location>
    </subcellularLocation>
</comment>
<feature type="domain" description="TF-B3" evidence="6">
    <location>
        <begin position="1"/>
        <end position="99"/>
    </location>
</feature>
<dbReference type="InterPro" id="IPR003340">
    <property type="entry name" value="B3_DNA-bd"/>
</dbReference>
<keyword evidence="5" id="KW-0539">Nucleus</keyword>
<dbReference type="Pfam" id="PF02362">
    <property type="entry name" value="B3"/>
    <property type="match status" value="1"/>
</dbReference>
<dbReference type="EMBL" id="JBGMDY010000001">
    <property type="protein sequence ID" value="KAL2347919.1"/>
    <property type="molecule type" value="Genomic_DNA"/>
</dbReference>
<evidence type="ECO:0000313" key="7">
    <source>
        <dbReference type="EMBL" id="KAL2347919.1"/>
    </source>
</evidence>
<dbReference type="InterPro" id="IPR015300">
    <property type="entry name" value="DNA-bd_pseudobarrel_sf"/>
</dbReference>
<keyword evidence="4" id="KW-0804">Transcription</keyword>
<evidence type="ECO:0000256" key="2">
    <source>
        <dbReference type="ARBA" id="ARBA00023015"/>
    </source>
</evidence>
<evidence type="ECO:0000313" key="8">
    <source>
        <dbReference type="Proteomes" id="UP001603857"/>
    </source>
</evidence>
<dbReference type="CDD" id="cd10017">
    <property type="entry name" value="B3_DNA"/>
    <property type="match status" value="1"/>
</dbReference>
<dbReference type="PROSITE" id="PS50863">
    <property type="entry name" value="B3"/>
    <property type="match status" value="1"/>
</dbReference>
<protein>
    <recommendedName>
        <fullName evidence="6">TF-B3 domain-containing protein</fullName>
    </recommendedName>
</protein>
<dbReference type="Proteomes" id="UP001603857">
    <property type="component" value="Unassembled WGS sequence"/>
</dbReference>
<evidence type="ECO:0000256" key="5">
    <source>
        <dbReference type="ARBA" id="ARBA00023242"/>
    </source>
</evidence>
<evidence type="ECO:0000256" key="4">
    <source>
        <dbReference type="ARBA" id="ARBA00023163"/>
    </source>
</evidence>
<dbReference type="GO" id="GO:0003677">
    <property type="term" value="F:DNA binding"/>
    <property type="evidence" value="ECO:0007669"/>
    <property type="project" value="UniProtKB-KW"/>
</dbReference>
<comment type="caution">
    <text evidence="7">The sequence shown here is derived from an EMBL/GenBank/DDBJ whole genome shotgun (WGS) entry which is preliminary data.</text>
</comment>
<organism evidence="7 8">
    <name type="scientific">Flemingia macrophylla</name>
    <dbReference type="NCBI Taxonomy" id="520843"/>
    <lineage>
        <taxon>Eukaryota</taxon>
        <taxon>Viridiplantae</taxon>
        <taxon>Streptophyta</taxon>
        <taxon>Embryophyta</taxon>
        <taxon>Tracheophyta</taxon>
        <taxon>Spermatophyta</taxon>
        <taxon>Magnoliopsida</taxon>
        <taxon>eudicotyledons</taxon>
        <taxon>Gunneridae</taxon>
        <taxon>Pentapetalae</taxon>
        <taxon>rosids</taxon>
        <taxon>fabids</taxon>
        <taxon>Fabales</taxon>
        <taxon>Fabaceae</taxon>
        <taxon>Papilionoideae</taxon>
        <taxon>50 kb inversion clade</taxon>
        <taxon>NPAAA clade</taxon>
        <taxon>indigoferoid/millettioid clade</taxon>
        <taxon>Phaseoleae</taxon>
        <taxon>Flemingia</taxon>
    </lineage>
</organism>
<proteinExistence type="predicted"/>
<accession>A0ABD1NIG9</accession>
<keyword evidence="3" id="KW-0238">DNA-binding</keyword>
<keyword evidence="8" id="KW-1185">Reference proteome</keyword>
<evidence type="ECO:0000256" key="1">
    <source>
        <dbReference type="ARBA" id="ARBA00004123"/>
    </source>
</evidence>
<dbReference type="SUPFAM" id="SSF101936">
    <property type="entry name" value="DNA-binding pseudobarrel domain"/>
    <property type="match status" value="1"/>
</dbReference>
<evidence type="ECO:0000259" key="6">
    <source>
        <dbReference type="PROSITE" id="PS50863"/>
    </source>
</evidence>
<dbReference type="SMART" id="SM01019">
    <property type="entry name" value="B3"/>
    <property type="match status" value="1"/>
</dbReference>
<sequence length="122" mass="14318">MPQDDLYVIVKPPINIPPTVSYHYMKWYVNESGRNVTLRVGRRLWLVKLLFYKKNSFCRFSSGWLEFMRDCDLKVGDTCICKMIDEENLEFEVSFLKGKKFRDSPVNGNQLSQNVIDITGEI</sequence>